<keyword evidence="1" id="KW-0472">Membrane</keyword>
<proteinExistence type="predicted"/>
<sequence>MALAIVGVSARTMYLTWNWTLHSKLASDHSGLIGRCKLMLFTSAILLCSGLALIAVFVFYVVRFGTASRKQAEMTDDTADEEVKMKTVDAV</sequence>
<evidence type="ECO:0000256" key="1">
    <source>
        <dbReference type="SAM" id="Phobius"/>
    </source>
</evidence>
<gene>
    <name evidence="2" type="ORF">Forpe1208_v017040</name>
</gene>
<dbReference type="Proteomes" id="UP000694050">
    <property type="component" value="Unassembled WGS sequence"/>
</dbReference>
<keyword evidence="1" id="KW-0812">Transmembrane</keyword>
<dbReference type="EMBL" id="JAELUQ010000017">
    <property type="protein sequence ID" value="KAG7402693.1"/>
    <property type="molecule type" value="Genomic_DNA"/>
</dbReference>
<name>A0A8J5TLS3_FUSOX</name>
<reference evidence="2" key="1">
    <citation type="submission" date="2021-04" db="EMBL/GenBank/DDBJ databases">
        <title>First draft genome resource for Brassicaceae pathogens Fusarium oxysporum f. sp. raphani and Fusarium oxysporum f. sp. rapae.</title>
        <authorList>
            <person name="Asai S."/>
        </authorList>
    </citation>
    <scope>NUCLEOTIDE SEQUENCE</scope>
    <source>
        <strain evidence="2">Tf1208</strain>
    </source>
</reference>
<evidence type="ECO:0000313" key="3">
    <source>
        <dbReference type="Proteomes" id="UP000694050"/>
    </source>
</evidence>
<feature type="transmembrane region" description="Helical" evidence="1">
    <location>
        <begin position="38"/>
        <end position="62"/>
    </location>
</feature>
<comment type="caution">
    <text evidence="2">The sequence shown here is derived from an EMBL/GenBank/DDBJ whole genome shotgun (WGS) entry which is preliminary data.</text>
</comment>
<evidence type="ECO:0000313" key="2">
    <source>
        <dbReference type="EMBL" id="KAG7402693.1"/>
    </source>
</evidence>
<keyword evidence="1" id="KW-1133">Transmembrane helix</keyword>
<dbReference type="AlphaFoldDB" id="A0A8J5TLS3"/>
<protein>
    <submittedName>
        <fullName evidence="2">Uncharacterized protein</fullName>
    </submittedName>
</protein>
<organism evidence="2 3">
    <name type="scientific">Fusarium oxysporum f. sp. rapae</name>
    <dbReference type="NCBI Taxonomy" id="485398"/>
    <lineage>
        <taxon>Eukaryota</taxon>
        <taxon>Fungi</taxon>
        <taxon>Dikarya</taxon>
        <taxon>Ascomycota</taxon>
        <taxon>Pezizomycotina</taxon>
        <taxon>Sordariomycetes</taxon>
        <taxon>Hypocreomycetidae</taxon>
        <taxon>Hypocreales</taxon>
        <taxon>Nectriaceae</taxon>
        <taxon>Fusarium</taxon>
        <taxon>Fusarium oxysporum species complex</taxon>
    </lineage>
</organism>
<accession>A0A8J5TLS3</accession>